<sequence length="70" mass="7781">MKQSTNIRLTVAPAAMIVFLLFAVGAGIAQVWPLFMVAVVLTVIALAYTLAAGEHWRRVSEARAPRFRRR</sequence>
<keyword evidence="1" id="KW-0812">Transmembrane</keyword>
<organism evidence="2 3">
    <name type="scientific">Planotetraspora thailandica</name>
    <dbReference type="NCBI Taxonomy" id="487172"/>
    <lineage>
        <taxon>Bacteria</taxon>
        <taxon>Bacillati</taxon>
        <taxon>Actinomycetota</taxon>
        <taxon>Actinomycetes</taxon>
        <taxon>Streptosporangiales</taxon>
        <taxon>Streptosporangiaceae</taxon>
        <taxon>Planotetraspora</taxon>
    </lineage>
</organism>
<accession>A0A8J3UZ19</accession>
<reference evidence="2" key="1">
    <citation type="submission" date="2021-01" db="EMBL/GenBank/DDBJ databases">
        <title>Whole genome shotgun sequence of Planotetraspora thailandica NBRC 104271.</title>
        <authorList>
            <person name="Komaki H."/>
            <person name="Tamura T."/>
        </authorList>
    </citation>
    <scope>NUCLEOTIDE SEQUENCE</scope>
    <source>
        <strain evidence="2">NBRC 104271</strain>
    </source>
</reference>
<comment type="caution">
    <text evidence="2">The sequence shown here is derived from an EMBL/GenBank/DDBJ whole genome shotgun (WGS) entry which is preliminary data.</text>
</comment>
<gene>
    <name evidence="2" type="ORF">Pth03_25710</name>
</gene>
<keyword evidence="3" id="KW-1185">Reference proteome</keyword>
<protein>
    <submittedName>
        <fullName evidence="2">Uncharacterized protein</fullName>
    </submittedName>
</protein>
<evidence type="ECO:0000313" key="3">
    <source>
        <dbReference type="Proteomes" id="UP000605992"/>
    </source>
</evidence>
<feature type="transmembrane region" description="Helical" evidence="1">
    <location>
        <begin position="7"/>
        <end position="28"/>
    </location>
</feature>
<keyword evidence="1" id="KW-0472">Membrane</keyword>
<evidence type="ECO:0000313" key="2">
    <source>
        <dbReference type="EMBL" id="GII54182.1"/>
    </source>
</evidence>
<dbReference type="AlphaFoldDB" id="A0A8J3UZ19"/>
<name>A0A8J3UZ19_9ACTN</name>
<feature type="transmembrane region" description="Helical" evidence="1">
    <location>
        <begin position="34"/>
        <end position="53"/>
    </location>
</feature>
<dbReference type="RefSeq" id="WP_203944427.1">
    <property type="nucleotide sequence ID" value="NZ_BOOR01000016.1"/>
</dbReference>
<dbReference type="Proteomes" id="UP000605992">
    <property type="component" value="Unassembled WGS sequence"/>
</dbReference>
<evidence type="ECO:0000256" key="1">
    <source>
        <dbReference type="SAM" id="Phobius"/>
    </source>
</evidence>
<keyword evidence="1" id="KW-1133">Transmembrane helix</keyword>
<dbReference type="EMBL" id="BOOR01000016">
    <property type="protein sequence ID" value="GII54182.1"/>
    <property type="molecule type" value="Genomic_DNA"/>
</dbReference>
<proteinExistence type="predicted"/>